<protein>
    <submittedName>
        <fullName evidence="6 7">F420-dependent oxidoreductase</fullName>
    </submittedName>
</protein>
<dbReference type="CDD" id="cd01097">
    <property type="entry name" value="Tetrahydromethanopterin_reductase"/>
    <property type="match status" value="1"/>
</dbReference>
<evidence type="ECO:0000256" key="1">
    <source>
        <dbReference type="ARBA" id="ARBA00022630"/>
    </source>
</evidence>
<evidence type="ECO:0000313" key="7">
    <source>
        <dbReference type="EMBL" id="SDT19498.1"/>
    </source>
</evidence>
<dbReference type="Proteomes" id="UP000199482">
    <property type="component" value="Chromosome I"/>
</dbReference>
<accession>A0A1H1YDA3</accession>
<dbReference type="InterPro" id="IPR050172">
    <property type="entry name" value="SsuD_RutA_monooxygenase"/>
</dbReference>
<dbReference type="SUPFAM" id="SSF51679">
    <property type="entry name" value="Bacterial luciferase-like"/>
    <property type="match status" value="1"/>
</dbReference>
<evidence type="ECO:0000256" key="3">
    <source>
        <dbReference type="ARBA" id="ARBA00023002"/>
    </source>
</evidence>
<dbReference type="InterPro" id="IPR011251">
    <property type="entry name" value="Luciferase-like_dom"/>
</dbReference>
<dbReference type="GO" id="GO:0046306">
    <property type="term" value="P:alkanesulfonate catabolic process"/>
    <property type="evidence" value="ECO:0007669"/>
    <property type="project" value="TreeGrafter"/>
</dbReference>
<dbReference type="EMBL" id="SODL02000001">
    <property type="protein sequence ID" value="MCP2366655.1"/>
    <property type="molecule type" value="Genomic_DNA"/>
</dbReference>
<organism evidence="7 8">
    <name type="scientific">Agromyces flavus</name>
    <dbReference type="NCBI Taxonomy" id="589382"/>
    <lineage>
        <taxon>Bacteria</taxon>
        <taxon>Bacillati</taxon>
        <taxon>Actinomycetota</taxon>
        <taxon>Actinomycetes</taxon>
        <taxon>Micrococcales</taxon>
        <taxon>Microbacteriaceae</taxon>
        <taxon>Agromyces</taxon>
    </lineage>
</organism>
<dbReference type="OrthoDB" id="143323at2"/>
<evidence type="ECO:0000256" key="2">
    <source>
        <dbReference type="ARBA" id="ARBA00022643"/>
    </source>
</evidence>
<evidence type="ECO:0000256" key="4">
    <source>
        <dbReference type="ARBA" id="ARBA00023033"/>
    </source>
</evidence>
<keyword evidence="9" id="KW-1185">Reference proteome</keyword>
<dbReference type="PANTHER" id="PTHR42847">
    <property type="entry name" value="ALKANESULFONATE MONOOXYGENASE"/>
    <property type="match status" value="1"/>
</dbReference>
<dbReference type="STRING" id="589382.SAMN04489721_2730"/>
<name>A0A1H1YDA3_9MICO</name>
<dbReference type="Pfam" id="PF00296">
    <property type="entry name" value="Bac_luciferase"/>
    <property type="match status" value="1"/>
</dbReference>
<dbReference type="EMBL" id="LT629755">
    <property type="protein sequence ID" value="SDT19498.1"/>
    <property type="molecule type" value="Genomic_DNA"/>
</dbReference>
<keyword evidence="3" id="KW-0560">Oxidoreductase</keyword>
<keyword evidence="1" id="KW-0285">Flavoprotein</keyword>
<proteinExistence type="predicted"/>
<keyword evidence="2" id="KW-0288">FMN</keyword>
<reference evidence="8" key="1">
    <citation type="submission" date="2016-10" db="EMBL/GenBank/DDBJ databases">
        <authorList>
            <person name="Varghese N."/>
            <person name="Submissions S."/>
        </authorList>
    </citation>
    <scope>NUCLEOTIDE SEQUENCE [LARGE SCALE GENOMIC DNA]</scope>
    <source>
        <strain evidence="8">CPCC 202695</strain>
    </source>
</reference>
<reference evidence="6" key="3">
    <citation type="submission" date="2022-06" db="EMBL/GenBank/DDBJ databases">
        <title>Genomic Encyclopedia of Type Strains, Phase III (KMG-III): the genomes of soil and plant-associated and newly described type strains.</title>
        <authorList>
            <person name="Whitman W."/>
        </authorList>
    </citation>
    <scope>NUCLEOTIDE SEQUENCE</scope>
    <source>
        <strain evidence="6">CPCC 202695</strain>
    </source>
</reference>
<dbReference type="PANTHER" id="PTHR42847:SF8">
    <property type="entry name" value="CONSERVED PROTEIN"/>
    <property type="match status" value="1"/>
</dbReference>
<reference evidence="7" key="2">
    <citation type="submission" date="2016-10" db="EMBL/GenBank/DDBJ databases">
        <authorList>
            <person name="de Groot N.N."/>
        </authorList>
    </citation>
    <scope>NUCLEOTIDE SEQUENCE [LARGE SCALE GENOMIC DNA]</scope>
    <source>
        <strain evidence="7">CPCC 202695</strain>
    </source>
</reference>
<evidence type="ECO:0000313" key="8">
    <source>
        <dbReference type="Proteomes" id="UP000199482"/>
    </source>
</evidence>
<dbReference type="NCBIfam" id="TIGR03856">
    <property type="entry name" value="F420_MSMEG_2906"/>
    <property type="match status" value="1"/>
</dbReference>
<dbReference type="AlphaFoldDB" id="A0A1H1YDA3"/>
<feature type="domain" description="Luciferase-like" evidence="5">
    <location>
        <begin position="8"/>
        <end position="236"/>
    </location>
</feature>
<keyword evidence="4" id="KW-0503">Monooxygenase</keyword>
<dbReference type="Proteomes" id="UP000893823">
    <property type="component" value="Unassembled WGS sequence"/>
</dbReference>
<evidence type="ECO:0000313" key="6">
    <source>
        <dbReference type="EMBL" id="MCP2366655.1"/>
    </source>
</evidence>
<dbReference type="Gene3D" id="3.20.20.30">
    <property type="entry name" value="Luciferase-like domain"/>
    <property type="match status" value="1"/>
</dbReference>
<evidence type="ECO:0000313" key="9">
    <source>
        <dbReference type="Proteomes" id="UP000893823"/>
    </source>
</evidence>
<gene>
    <name evidence="6" type="ORF">BCL57_000797</name>
    <name evidence="7" type="ORF">SAMN04489721_2730</name>
</gene>
<sequence length="278" mass="30856">MTPNPTNAPARLGVQLQPQHANYTQIRDAVLRMEDLGVDVVFNWDHFFPLSGDREGLHFEAWTMLGAWAEQTERVEFGTLVNCNSYRNADLQADMARTLDHISAKGGDTGRFIFGTGSGWFERDYDEYGYEFGTVGSRLDDLAEALPRVKARWAKLNPAPTRGIPIMIGGKGEQKTLRLVAEHADIWHSFVAPGDLQHKLDVLARWGEKVGRDVSGITISNELSRGSLDDGHADALYAAGVRLFTLGLSGPHYDDTPVRHWLAWRDRKNREAGVGAAA</sequence>
<dbReference type="RefSeq" id="WP_092673483.1">
    <property type="nucleotide sequence ID" value="NZ_BMDN01000001.1"/>
</dbReference>
<dbReference type="GO" id="GO:0008726">
    <property type="term" value="F:alkanesulfonate monooxygenase activity"/>
    <property type="evidence" value="ECO:0007669"/>
    <property type="project" value="TreeGrafter"/>
</dbReference>
<dbReference type="InterPro" id="IPR022480">
    <property type="entry name" value="F420_MSMEG2906"/>
</dbReference>
<dbReference type="InterPro" id="IPR036661">
    <property type="entry name" value="Luciferase-like_sf"/>
</dbReference>
<evidence type="ECO:0000259" key="5">
    <source>
        <dbReference type="Pfam" id="PF00296"/>
    </source>
</evidence>